<dbReference type="AlphaFoldDB" id="A0A812EZW5"/>
<evidence type="ECO:0000256" key="1">
    <source>
        <dbReference type="SAM" id="MobiDB-lite"/>
    </source>
</evidence>
<sequence>MSIFLIFYALGNLQNVSWGTRETEAELVAKAKNEEMAEIKIKAETSNPRKLSTIDRVHNFFATSEKSKKGEMESEYNFSCGNIFRCLCFPKEKSLNKDDLLEPLIKRFDEIVQMHSLELANMKTCEEAEAPDQNGEIKEDKKKPEAKDNVSSSNGEYDIFSFVS</sequence>
<organism evidence="3 4">
    <name type="scientific">Acanthosepion pharaonis</name>
    <name type="common">Pharaoh cuttlefish</name>
    <name type="synonym">Sepia pharaonis</name>
    <dbReference type="NCBI Taxonomy" id="158019"/>
    <lineage>
        <taxon>Eukaryota</taxon>
        <taxon>Metazoa</taxon>
        <taxon>Spiralia</taxon>
        <taxon>Lophotrochozoa</taxon>
        <taxon>Mollusca</taxon>
        <taxon>Cephalopoda</taxon>
        <taxon>Coleoidea</taxon>
        <taxon>Decapodiformes</taxon>
        <taxon>Sepiida</taxon>
        <taxon>Sepiina</taxon>
        <taxon>Sepiidae</taxon>
        <taxon>Acanthosepion</taxon>
    </lineage>
</organism>
<keyword evidence="3" id="KW-0808">Transferase</keyword>
<feature type="signal peptide" evidence="2">
    <location>
        <begin position="1"/>
        <end position="19"/>
    </location>
</feature>
<comment type="caution">
    <text evidence="3">The sequence shown here is derived from an EMBL/GenBank/DDBJ whole genome shotgun (WGS) entry which is preliminary data.</text>
</comment>
<keyword evidence="3" id="KW-0328">Glycosyltransferase</keyword>
<evidence type="ECO:0000256" key="2">
    <source>
        <dbReference type="SAM" id="SignalP"/>
    </source>
</evidence>
<evidence type="ECO:0000313" key="4">
    <source>
        <dbReference type="Proteomes" id="UP000597762"/>
    </source>
</evidence>
<dbReference type="GO" id="GO:0004100">
    <property type="term" value="F:chitin synthase activity"/>
    <property type="evidence" value="ECO:0007669"/>
    <property type="project" value="UniProtKB-EC"/>
</dbReference>
<keyword evidence="4" id="KW-1185">Reference proteome</keyword>
<proteinExistence type="predicted"/>
<feature type="region of interest" description="Disordered" evidence="1">
    <location>
        <begin position="125"/>
        <end position="164"/>
    </location>
</feature>
<protein>
    <submittedName>
        <fullName evidence="3">CHS1</fullName>
        <ecNumber evidence="3">2.4.1.16</ecNumber>
    </submittedName>
</protein>
<dbReference type="EC" id="2.4.1.16" evidence="3"/>
<accession>A0A812EZW5</accession>
<feature type="compositionally biased region" description="Basic and acidic residues" evidence="1">
    <location>
        <begin position="135"/>
        <end position="148"/>
    </location>
</feature>
<dbReference type="Proteomes" id="UP000597762">
    <property type="component" value="Unassembled WGS sequence"/>
</dbReference>
<dbReference type="EMBL" id="CAHIKZ030005611">
    <property type="protein sequence ID" value="CAE1331686.1"/>
    <property type="molecule type" value="Genomic_DNA"/>
</dbReference>
<evidence type="ECO:0000313" key="3">
    <source>
        <dbReference type="EMBL" id="CAE1331686.1"/>
    </source>
</evidence>
<name>A0A812EZW5_ACAPH</name>
<keyword evidence="2" id="KW-0732">Signal</keyword>
<reference evidence="3" key="1">
    <citation type="submission" date="2021-01" db="EMBL/GenBank/DDBJ databases">
        <authorList>
            <person name="Li R."/>
            <person name="Bekaert M."/>
        </authorList>
    </citation>
    <scope>NUCLEOTIDE SEQUENCE</scope>
    <source>
        <strain evidence="3">Farmed</strain>
    </source>
</reference>
<feature type="chain" id="PRO_5032431835" evidence="2">
    <location>
        <begin position="20"/>
        <end position="164"/>
    </location>
</feature>
<gene>
    <name evidence="3" type="ORF">SPHA_80853</name>
</gene>